<dbReference type="PANTHER" id="PTHR46401">
    <property type="entry name" value="GLYCOSYLTRANSFERASE WBBK-RELATED"/>
    <property type="match status" value="1"/>
</dbReference>
<dbReference type="RefSeq" id="WP_043576953.1">
    <property type="nucleotide sequence ID" value="NZ_CP142381.1"/>
</dbReference>
<name>A0ABS7FFF3_9NEIS</name>
<dbReference type="InterPro" id="IPR028098">
    <property type="entry name" value="Glyco_trans_4-like_N"/>
</dbReference>
<protein>
    <submittedName>
        <fullName evidence="4">Glycosyltransferase family 4 protein</fullName>
    </submittedName>
</protein>
<dbReference type="Gene3D" id="3.40.50.2000">
    <property type="entry name" value="Glycogen Phosphorylase B"/>
    <property type="match status" value="2"/>
</dbReference>
<sequence length="351" mass="38680">MSDISGINFIFHSIRQGGGMERYVMDVIAELCRRGIPVKVIARVVNWPDPPNGLDFVVFPNRTPFSRLNNILFERMALRSCRTGWKTIGISRVFGDVDLAIVGGTHIGHLNDKGKSSVGIYDRLTIANETRFYAGASTIVSHSGRVGKEIQKYYGIDEAKIKVLYPPVDTHKFSLDARANREEVRQKLGIRPNQFMLLFPSNNHDLKGADIILDAIGRMDEDVVLVAAGKAPLKSDKVINAGFCDEMPPLYAAADATILASKYEAFGMVGPESILCGTPVLFADTVGATEILSEPGCHVFKRDAAALRTCLERVVRQAKHLERDPASLASQSIHYPYSLEDHVLDLLALLE</sequence>
<comment type="caution">
    <text evidence="4">The sequence shown here is derived from an EMBL/GenBank/DDBJ whole genome shotgun (WGS) entry which is preliminary data.</text>
</comment>
<dbReference type="SUPFAM" id="SSF53756">
    <property type="entry name" value="UDP-Glycosyltransferase/glycogen phosphorylase"/>
    <property type="match status" value="1"/>
</dbReference>
<dbReference type="CDD" id="cd03801">
    <property type="entry name" value="GT4_PimA-like"/>
    <property type="match status" value="1"/>
</dbReference>
<evidence type="ECO:0000256" key="1">
    <source>
        <dbReference type="ARBA" id="ARBA00022679"/>
    </source>
</evidence>
<feature type="domain" description="Glycosyltransferase subfamily 4-like N-terminal" evidence="3">
    <location>
        <begin position="18"/>
        <end position="171"/>
    </location>
</feature>
<keyword evidence="1" id="KW-0808">Transferase</keyword>
<evidence type="ECO:0000313" key="5">
    <source>
        <dbReference type="Proteomes" id="UP000711178"/>
    </source>
</evidence>
<dbReference type="EMBL" id="JAHDTB010000012">
    <property type="protein sequence ID" value="MBW8288800.1"/>
    <property type="molecule type" value="Genomic_DNA"/>
</dbReference>
<dbReference type="Pfam" id="PF13439">
    <property type="entry name" value="Glyco_transf_4"/>
    <property type="match status" value="1"/>
</dbReference>
<keyword evidence="5" id="KW-1185">Reference proteome</keyword>
<dbReference type="PANTHER" id="PTHR46401:SF2">
    <property type="entry name" value="GLYCOSYLTRANSFERASE WBBK-RELATED"/>
    <property type="match status" value="1"/>
</dbReference>
<proteinExistence type="predicted"/>
<dbReference type="Proteomes" id="UP000711178">
    <property type="component" value="Unassembled WGS sequence"/>
</dbReference>
<evidence type="ECO:0000313" key="4">
    <source>
        <dbReference type="EMBL" id="MBW8288800.1"/>
    </source>
</evidence>
<evidence type="ECO:0000259" key="3">
    <source>
        <dbReference type="Pfam" id="PF13439"/>
    </source>
</evidence>
<gene>
    <name evidence="4" type="ORF">KIF53_14280</name>
</gene>
<dbReference type="GeneID" id="89684247"/>
<evidence type="ECO:0000259" key="2">
    <source>
        <dbReference type="Pfam" id="PF00534"/>
    </source>
</evidence>
<reference evidence="4 5" key="1">
    <citation type="submission" date="2021-05" db="EMBL/GenBank/DDBJ databases">
        <title>Draft Whole Genome Sequencing Of Biosensor Chromobacterium violaceum Strain CV026 Reveals A Regulatory RNA In Chromobacterium violaceum Phenotype Regulatory Network.</title>
        <authorList>
            <person name="Hong K.W."/>
            <person name="Chan K.G."/>
            <person name="Chang C.-Y."/>
        </authorList>
    </citation>
    <scope>NUCLEOTIDE SEQUENCE [LARGE SCALE GENOMIC DNA]</scope>
    <source>
        <strain evidence="4 5">ATCC 31532</strain>
    </source>
</reference>
<dbReference type="InterPro" id="IPR001296">
    <property type="entry name" value="Glyco_trans_1"/>
</dbReference>
<dbReference type="Pfam" id="PF00534">
    <property type="entry name" value="Glycos_transf_1"/>
    <property type="match status" value="1"/>
</dbReference>
<organism evidence="4 5">
    <name type="scientific">Chromobacterium subtsugae</name>
    <dbReference type="NCBI Taxonomy" id="251747"/>
    <lineage>
        <taxon>Bacteria</taxon>
        <taxon>Pseudomonadati</taxon>
        <taxon>Pseudomonadota</taxon>
        <taxon>Betaproteobacteria</taxon>
        <taxon>Neisseriales</taxon>
        <taxon>Chromobacteriaceae</taxon>
        <taxon>Chromobacterium</taxon>
    </lineage>
</organism>
<feature type="domain" description="Glycosyl transferase family 1" evidence="2">
    <location>
        <begin position="181"/>
        <end position="319"/>
    </location>
</feature>
<accession>A0ABS7FFF3</accession>